<feature type="non-terminal residue" evidence="2">
    <location>
        <position position="140"/>
    </location>
</feature>
<dbReference type="Proteomes" id="UP000050509">
    <property type="component" value="Unassembled WGS sequence"/>
</dbReference>
<dbReference type="Gene3D" id="3.40.50.360">
    <property type="match status" value="1"/>
</dbReference>
<dbReference type="AlphaFoldDB" id="A0A0P9CWE0"/>
<name>A0A0P9CWE0_9CHLR</name>
<organism evidence="2 3">
    <name type="scientific">Kouleothrix aurantiaca</name>
    <dbReference type="NCBI Taxonomy" id="186479"/>
    <lineage>
        <taxon>Bacteria</taxon>
        <taxon>Bacillati</taxon>
        <taxon>Chloroflexota</taxon>
        <taxon>Chloroflexia</taxon>
        <taxon>Chloroflexales</taxon>
        <taxon>Roseiflexineae</taxon>
        <taxon>Roseiflexaceae</taxon>
        <taxon>Kouleothrix</taxon>
    </lineage>
</organism>
<comment type="caution">
    <text evidence="2">The sequence shown here is derived from an EMBL/GenBank/DDBJ whole genome shotgun (WGS) entry which is preliminary data.</text>
</comment>
<feature type="domain" description="Flavodoxin-like" evidence="1">
    <location>
        <begin position="3"/>
        <end position="140"/>
    </location>
</feature>
<sequence length="140" mass="15064">MKALIVYSSWFGHNRAIAGLLAGELRRHGVTVACKPVKDVLNSEIGGYDMLVLGTYTHHGRASHGLRLLIEGTLTRQLQRMSIAAFGTQVFDSPAYQHPGGVDDLELALAARGCDLAAPPLRIGLRGLARFAPWPGIGNH</sequence>
<dbReference type="EMBL" id="LJCR01001689">
    <property type="protein sequence ID" value="KPV49890.1"/>
    <property type="molecule type" value="Genomic_DNA"/>
</dbReference>
<keyword evidence="3" id="KW-1185">Reference proteome</keyword>
<protein>
    <recommendedName>
        <fullName evidence="1">Flavodoxin-like domain-containing protein</fullName>
    </recommendedName>
</protein>
<dbReference type="SUPFAM" id="SSF52218">
    <property type="entry name" value="Flavoproteins"/>
    <property type="match status" value="1"/>
</dbReference>
<proteinExistence type="predicted"/>
<accession>A0A0P9CWE0</accession>
<evidence type="ECO:0000313" key="3">
    <source>
        <dbReference type="Proteomes" id="UP000050509"/>
    </source>
</evidence>
<dbReference type="InterPro" id="IPR008254">
    <property type="entry name" value="Flavodoxin/NO_synth"/>
</dbReference>
<gene>
    <name evidence="2" type="ORF">SE17_30070</name>
</gene>
<evidence type="ECO:0000313" key="2">
    <source>
        <dbReference type="EMBL" id="KPV49890.1"/>
    </source>
</evidence>
<reference evidence="2 3" key="1">
    <citation type="submission" date="2015-09" db="EMBL/GenBank/DDBJ databases">
        <title>Draft genome sequence of Kouleothrix aurantiaca JCM 19913.</title>
        <authorList>
            <person name="Hemp J."/>
        </authorList>
    </citation>
    <scope>NUCLEOTIDE SEQUENCE [LARGE SCALE GENOMIC DNA]</scope>
    <source>
        <strain evidence="2 3">COM-B</strain>
    </source>
</reference>
<evidence type="ECO:0000259" key="1">
    <source>
        <dbReference type="PROSITE" id="PS50902"/>
    </source>
</evidence>
<dbReference type="InterPro" id="IPR029039">
    <property type="entry name" value="Flavoprotein-like_sf"/>
</dbReference>
<dbReference type="GO" id="GO:0010181">
    <property type="term" value="F:FMN binding"/>
    <property type="evidence" value="ECO:0007669"/>
    <property type="project" value="InterPro"/>
</dbReference>
<dbReference type="PROSITE" id="PS50902">
    <property type="entry name" value="FLAVODOXIN_LIKE"/>
    <property type="match status" value="1"/>
</dbReference>